<dbReference type="InterPro" id="IPR000210">
    <property type="entry name" value="BTB/POZ_dom"/>
</dbReference>
<dbReference type="AlphaFoldDB" id="A0A9P3GJA9"/>
<name>A0A9P3GJA9_9APHY</name>
<dbReference type="InterPro" id="IPR011333">
    <property type="entry name" value="SKP1/BTB/POZ_sf"/>
</dbReference>
<dbReference type="EMBL" id="BPQB01000047">
    <property type="protein sequence ID" value="GJE95294.1"/>
    <property type="molecule type" value="Genomic_DNA"/>
</dbReference>
<feature type="domain" description="BTB" evidence="1">
    <location>
        <begin position="14"/>
        <end position="85"/>
    </location>
</feature>
<reference evidence="2 3" key="1">
    <citation type="submission" date="2021-08" db="EMBL/GenBank/DDBJ databases">
        <title>Draft Genome Sequence of Phanerochaete sordida strain YK-624.</title>
        <authorList>
            <person name="Mori T."/>
            <person name="Dohra H."/>
            <person name="Suzuki T."/>
            <person name="Kawagishi H."/>
            <person name="Hirai H."/>
        </authorList>
    </citation>
    <scope>NUCLEOTIDE SEQUENCE [LARGE SCALE GENOMIC DNA]</scope>
    <source>
        <strain evidence="2 3">YK-624</strain>
    </source>
</reference>
<gene>
    <name evidence="2" type="ORF">PsYK624_114770</name>
</gene>
<evidence type="ECO:0000259" key="1">
    <source>
        <dbReference type="PROSITE" id="PS50097"/>
    </source>
</evidence>
<dbReference type="OrthoDB" id="3268787at2759"/>
<organism evidence="2 3">
    <name type="scientific">Phanerochaete sordida</name>
    <dbReference type="NCBI Taxonomy" id="48140"/>
    <lineage>
        <taxon>Eukaryota</taxon>
        <taxon>Fungi</taxon>
        <taxon>Dikarya</taxon>
        <taxon>Basidiomycota</taxon>
        <taxon>Agaricomycotina</taxon>
        <taxon>Agaricomycetes</taxon>
        <taxon>Polyporales</taxon>
        <taxon>Phanerochaetaceae</taxon>
        <taxon>Phanerochaete</taxon>
    </lineage>
</organism>
<evidence type="ECO:0000313" key="3">
    <source>
        <dbReference type="Proteomes" id="UP000703269"/>
    </source>
</evidence>
<keyword evidence="3" id="KW-1185">Reference proteome</keyword>
<accession>A0A9P3GJA9</accession>
<dbReference type="Proteomes" id="UP000703269">
    <property type="component" value="Unassembled WGS sequence"/>
</dbReference>
<dbReference type="Gene3D" id="3.30.710.10">
    <property type="entry name" value="Potassium Channel Kv1.1, Chain A"/>
    <property type="match status" value="1"/>
</dbReference>
<protein>
    <recommendedName>
        <fullName evidence="1">BTB domain-containing protein</fullName>
    </recommendedName>
</protein>
<comment type="caution">
    <text evidence="2">The sequence shown here is derived from an EMBL/GenBank/DDBJ whole genome shotgun (WGS) entry which is preliminary data.</text>
</comment>
<proteinExistence type="predicted"/>
<evidence type="ECO:0000313" key="2">
    <source>
        <dbReference type="EMBL" id="GJE95294.1"/>
    </source>
</evidence>
<dbReference type="PROSITE" id="PS50097">
    <property type="entry name" value="BTB"/>
    <property type="match status" value="1"/>
</dbReference>
<sequence length="346" mass="38543">MIITHHAELYLSDGDLVIHSNNGDGPAAVAFRVHKGLLAYNSPIFRDMLALPCRPDVQDGYDGAPLVRLSDEARELESALGALYNPSSLAVRRWDPGAPNQLSSAMRIAKKYEIDSIRARVVAALEDSWPRTFADWLRFRGELAALDGTHHYGAGLATRFDDCVPEPASAIRLARDHDIPGILPFAFYTLATIGADHDWDAERAKAADVQKPEVRTARWSLLPPDGWQRVLRGRERLMHAVADIVRSYTDSADLMQSYSSLDCEDEDVCIDAAADIASNWEEHTLNMATVIAHARCPDPLALLEKLYNCPVAAQKVCGTCHQKLKKRIRDEQKYIWDCLPDVFALK</sequence>